<dbReference type="STRING" id="285983.UB32_14125"/>
<reference evidence="4" key="1">
    <citation type="submission" date="2018-12" db="EMBL/GenBank/DDBJ databases">
        <title>Bacillus chawlae sp. nov., Bacillus glennii sp. nov., and Bacillus saganii sp. nov. Isolated from the Vehicle Assembly Building at Kennedy Space Center where the Viking Spacecraft were Assembled.</title>
        <authorList>
            <person name="Seuylemezian A."/>
            <person name="Vaishampayan P."/>
        </authorList>
    </citation>
    <scope>NUCLEOTIDE SEQUENCE [LARGE SCALE GENOMIC DNA]</scope>
    <source>
        <strain evidence="4">DSM 13966</strain>
    </source>
</reference>
<feature type="transmembrane region" description="Helical" evidence="2">
    <location>
        <begin position="290"/>
        <end position="307"/>
    </location>
</feature>
<feature type="transmembrane region" description="Helical" evidence="2">
    <location>
        <begin position="257"/>
        <end position="278"/>
    </location>
</feature>
<dbReference type="OrthoDB" id="1704268at2"/>
<dbReference type="SUPFAM" id="SSF103473">
    <property type="entry name" value="MFS general substrate transporter"/>
    <property type="match status" value="1"/>
</dbReference>
<dbReference type="Pfam" id="PF07690">
    <property type="entry name" value="MFS_1"/>
    <property type="match status" value="1"/>
</dbReference>
<feature type="transmembrane region" description="Helical" evidence="2">
    <location>
        <begin position="354"/>
        <end position="372"/>
    </location>
</feature>
<evidence type="ECO:0000256" key="1">
    <source>
        <dbReference type="ARBA" id="ARBA00004651"/>
    </source>
</evidence>
<dbReference type="PANTHER" id="PTHR23526">
    <property type="entry name" value="INTEGRAL MEMBRANE TRANSPORT PROTEIN-RELATED"/>
    <property type="match status" value="1"/>
</dbReference>
<feature type="transmembrane region" description="Helical" evidence="2">
    <location>
        <begin position="224"/>
        <end position="245"/>
    </location>
</feature>
<dbReference type="InterPro" id="IPR011701">
    <property type="entry name" value="MFS"/>
</dbReference>
<proteinExistence type="predicted"/>
<protein>
    <submittedName>
        <fullName evidence="3">MFS transporter</fullName>
    </submittedName>
</protein>
<feature type="transmembrane region" description="Helical" evidence="2">
    <location>
        <begin position="148"/>
        <end position="169"/>
    </location>
</feature>
<evidence type="ECO:0000256" key="2">
    <source>
        <dbReference type="SAM" id="Phobius"/>
    </source>
</evidence>
<feature type="transmembrane region" description="Helical" evidence="2">
    <location>
        <begin position="384"/>
        <end position="401"/>
    </location>
</feature>
<gene>
    <name evidence="3" type="ORF">EJA10_16885</name>
</gene>
<feature type="transmembrane region" description="Helical" evidence="2">
    <location>
        <begin position="175"/>
        <end position="196"/>
    </location>
</feature>
<dbReference type="Proteomes" id="UP000279911">
    <property type="component" value="Unassembled WGS sequence"/>
</dbReference>
<organism evidence="3 4">
    <name type="scientific">Mesobacillus subterraneus</name>
    <dbReference type="NCBI Taxonomy" id="285983"/>
    <lineage>
        <taxon>Bacteria</taxon>
        <taxon>Bacillati</taxon>
        <taxon>Bacillota</taxon>
        <taxon>Bacilli</taxon>
        <taxon>Bacillales</taxon>
        <taxon>Bacillaceae</taxon>
        <taxon>Mesobacillus</taxon>
    </lineage>
</organism>
<keyword evidence="2" id="KW-1133">Transmembrane helix</keyword>
<dbReference type="InterPro" id="IPR036259">
    <property type="entry name" value="MFS_trans_sf"/>
</dbReference>
<feature type="transmembrane region" description="Helical" evidence="2">
    <location>
        <begin position="83"/>
        <end position="100"/>
    </location>
</feature>
<comment type="caution">
    <text evidence="3">The sequence shown here is derived from an EMBL/GenBank/DDBJ whole genome shotgun (WGS) entry which is preliminary data.</text>
</comment>
<name>A0A3R9E7A3_9BACI</name>
<dbReference type="GO" id="GO:0022857">
    <property type="term" value="F:transmembrane transporter activity"/>
    <property type="evidence" value="ECO:0007669"/>
    <property type="project" value="InterPro"/>
</dbReference>
<dbReference type="InterPro" id="IPR052528">
    <property type="entry name" value="Sugar_transport-like"/>
</dbReference>
<evidence type="ECO:0000313" key="3">
    <source>
        <dbReference type="EMBL" id="RSD25593.1"/>
    </source>
</evidence>
<comment type="subcellular location">
    <subcellularLocation>
        <location evidence="1">Cell membrane</location>
        <topology evidence="1">Multi-pass membrane protein</topology>
    </subcellularLocation>
</comment>
<keyword evidence="2" id="KW-0812">Transmembrane</keyword>
<dbReference type="AlphaFoldDB" id="A0A3R9E7A3"/>
<sequence length="417" mass="47237">MQSPSEITKLNEKNSIFNGVASTIVMSMSNNYFALFAIGVLGASNYQVGLISSLPQIVGMFAMILGTAIMSRLSEKKKFTGRSILYTRLFLIGMFLVIYLPVEYRAWTFVLLIGLMNLPGSFAMLSWQSFIGDLVSDSRRSGFFSERNRILTIAGMITTLLIGIALQWFDKSNPLPYQILFILAFLFGLLEVYYLNRHIEPAKKTKEEKKGFNFGWDAYKHKPFIYFLICGLFFNFAWQLAWPLFNIYNIKYAHMTGFWISIITVANQVGQIISFKWWGRMADQHSNAKMLAVAAVGMATAPFMTILSTNMYYLTFVNFTSGLFVSGTVLLLFNQLLEVTKEENRGSYIAQYNILLAIIGFAAPQVGVYLLQITSIDTAMNSAAALRLFSGFVFLIFYLFMKKHYFTTGSKVAVERT</sequence>
<feature type="transmembrane region" description="Helical" evidence="2">
    <location>
        <begin position="20"/>
        <end position="42"/>
    </location>
</feature>
<dbReference type="Gene3D" id="1.20.1250.20">
    <property type="entry name" value="MFS general substrate transporter like domains"/>
    <property type="match status" value="2"/>
</dbReference>
<accession>A0A3R9E7A3</accession>
<evidence type="ECO:0000313" key="4">
    <source>
        <dbReference type="Proteomes" id="UP000279911"/>
    </source>
</evidence>
<keyword evidence="2" id="KW-0472">Membrane</keyword>
<feature type="transmembrane region" description="Helical" evidence="2">
    <location>
        <begin position="48"/>
        <end position="71"/>
    </location>
</feature>
<feature type="transmembrane region" description="Helical" evidence="2">
    <location>
        <begin position="106"/>
        <end position="127"/>
    </location>
</feature>
<feature type="transmembrane region" description="Helical" evidence="2">
    <location>
        <begin position="313"/>
        <end position="333"/>
    </location>
</feature>
<dbReference type="GO" id="GO:0005886">
    <property type="term" value="C:plasma membrane"/>
    <property type="evidence" value="ECO:0007669"/>
    <property type="project" value="UniProtKB-SubCell"/>
</dbReference>
<dbReference type="PANTHER" id="PTHR23526:SF2">
    <property type="entry name" value="MAJOR FACILITATOR SUPERFAMILY (MFS) PROFILE DOMAIN-CONTAINING PROTEIN"/>
    <property type="match status" value="1"/>
</dbReference>
<dbReference type="EMBL" id="RSFW01000019">
    <property type="protein sequence ID" value="RSD25593.1"/>
    <property type="molecule type" value="Genomic_DNA"/>
</dbReference>